<dbReference type="PANTHER" id="PTHR42776:SF4">
    <property type="entry name" value="ACYLAMINO-ACID-RELEASING ENZYME"/>
    <property type="match status" value="1"/>
</dbReference>
<comment type="similarity">
    <text evidence="1">Belongs to the peptidase S9C family.</text>
</comment>
<evidence type="ECO:0000313" key="5">
    <source>
        <dbReference type="EMBL" id="PNP40190.1"/>
    </source>
</evidence>
<dbReference type="GO" id="GO:0006508">
    <property type="term" value="P:proteolysis"/>
    <property type="evidence" value="ECO:0007669"/>
    <property type="project" value="InterPro"/>
</dbReference>
<dbReference type="Proteomes" id="UP000236546">
    <property type="component" value="Unassembled WGS sequence"/>
</dbReference>
<comment type="caution">
    <text evidence="5">The sequence shown here is derived from an EMBL/GenBank/DDBJ whole genome shotgun (WGS) entry which is preliminary data.</text>
</comment>
<keyword evidence="2" id="KW-0378">Hydrolase</keyword>
<accession>A0A2K0T3U9</accession>
<dbReference type="SUPFAM" id="SSF82171">
    <property type="entry name" value="DPP6 N-terminal domain-like"/>
    <property type="match status" value="1"/>
</dbReference>
<dbReference type="EMBL" id="MTYH01000072">
    <property type="protein sequence ID" value="PNP40190.1"/>
    <property type="molecule type" value="Genomic_DNA"/>
</dbReference>
<proteinExistence type="inferred from homology"/>
<dbReference type="InterPro" id="IPR001375">
    <property type="entry name" value="Peptidase_S9_cat"/>
</dbReference>
<dbReference type="InterPro" id="IPR029058">
    <property type="entry name" value="AB_hydrolase_fold"/>
</dbReference>
<evidence type="ECO:0000256" key="3">
    <source>
        <dbReference type="ARBA" id="ARBA00032829"/>
    </source>
</evidence>
<dbReference type="PANTHER" id="PTHR42776">
    <property type="entry name" value="SERINE PEPTIDASE S9 FAMILY MEMBER"/>
    <property type="match status" value="1"/>
</dbReference>
<gene>
    <name evidence="5" type="ORF">TGAMA5MH_07845</name>
</gene>
<name>A0A2K0T3U9_9HYPO</name>
<reference evidence="5 6" key="1">
    <citation type="submission" date="2017-02" db="EMBL/GenBank/DDBJ databases">
        <title>Genomes of Trichoderma spp. with biocontrol activity.</title>
        <authorList>
            <person name="Gardiner D."/>
            <person name="Kazan K."/>
            <person name="Vos C."/>
            <person name="Harvey P."/>
        </authorList>
    </citation>
    <scope>NUCLEOTIDE SEQUENCE [LARGE SCALE GENOMIC DNA]</scope>
    <source>
        <strain evidence="5 6">A5MH</strain>
    </source>
</reference>
<evidence type="ECO:0000313" key="6">
    <source>
        <dbReference type="Proteomes" id="UP000236546"/>
    </source>
</evidence>
<dbReference type="SUPFAM" id="SSF53474">
    <property type="entry name" value="alpha/beta-Hydrolases"/>
    <property type="match status" value="1"/>
</dbReference>
<dbReference type="OrthoDB" id="416344at2759"/>
<dbReference type="Gene3D" id="3.40.50.1820">
    <property type="entry name" value="alpha/beta hydrolase"/>
    <property type="match status" value="1"/>
</dbReference>
<protein>
    <recommendedName>
        <fullName evidence="3">Dipeptidyl-peptidase V</fullName>
    </recommendedName>
</protein>
<evidence type="ECO:0000256" key="2">
    <source>
        <dbReference type="ARBA" id="ARBA00022801"/>
    </source>
</evidence>
<dbReference type="GO" id="GO:0004252">
    <property type="term" value="F:serine-type endopeptidase activity"/>
    <property type="evidence" value="ECO:0007669"/>
    <property type="project" value="TreeGrafter"/>
</dbReference>
<feature type="domain" description="Peptidase S9 prolyl oligopeptidase catalytic" evidence="4">
    <location>
        <begin position="477"/>
        <end position="690"/>
    </location>
</feature>
<evidence type="ECO:0000259" key="4">
    <source>
        <dbReference type="Pfam" id="PF00326"/>
    </source>
</evidence>
<organism evidence="5 6">
    <name type="scientific">Trichoderma gamsii</name>
    <dbReference type="NCBI Taxonomy" id="398673"/>
    <lineage>
        <taxon>Eukaryota</taxon>
        <taxon>Fungi</taxon>
        <taxon>Dikarya</taxon>
        <taxon>Ascomycota</taxon>
        <taxon>Pezizomycotina</taxon>
        <taxon>Sordariomycetes</taxon>
        <taxon>Hypocreomycetidae</taxon>
        <taxon>Hypocreales</taxon>
        <taxon>Hypocreaceae</taxon>
        <taxon>Trichoderma</taxon>
    </lineage>
</organism>
<evidence type="ECO:0000256" key="1">
    <source>
        <dbReference type="ARBA" id="ARBA00010040"/>
    </source>
</evidence>
<dbReference type="AlphaFoldDB" id="A0A2K0T3U9"/>
<dbReference type="Pfam" id="PF00326">
    <property type="entry name" value="Peptidase_S9"/>
    <property type="match status" value="1"/>
</dbReference>
<sequence>MVRVQKLTAEALLSDPRRSPAVPSRDGTHALYTVSTHILGDKTTQELRVLDLQTGNSKQISKDSGVHDALWIPTTELDVIYLRSVEQGRTQVVVAYAGDVSAEHYVAAEIDAPVSNLKLKELSSGSVAFVVTGLVGDTGLYNQEVAQKGSSARLYDTEIPIWNASRRPNRCSLWYNELVLHDGRWTLQGQLYNLIDDIDLEAPSRVYTDNPCNEFDICGDGIVFSSRNLRERGPGGNPATSIYFARLDSFSLPAEAMPRQIFIPTNFEPASITNVRFSPDESAVGFLYTAYEDPYNTRLYLGSVESLDAFDVFSLVTCVDDDDPNPPNAFEFVGGSDSVILRSHHLGHQALSHLMLEDGAEPKVFFASSSCSAFYPLKNGDWDNLLVTSSNFIDSSLWQVVRVSDASIVRTVSSATKNGAKFNLSSGMVTDFWYEGANGCFIHSWLILPKDFEENQKYPWVLVPHGSPATAWSNEWSLLTNFAAWATQGYVVVLPNCTGSGGYGLDFVRRIQNMRGERPFQDLLALIDYLQSIPYLDNEKGTIVGSSSSAYLVNKVLAHEAAKKFCCAIWQSGTIDPPVTFSPKEPVFDSFDKLDTSYPYPEPKTIYENDMARSTFFYGWKSAPPTLIIHGEKDKQCSITEALTAFNCLQAQSVPSRLLTFPDEASVVTKPENIVMWYNVVWDWVKRCVDEDVQREDIF</sequence>